<dbReference type="EMBL" id="PKSL01000020">
    <property type="protein sequence ID" value="POW14163.1"/>
    <property type="molecule type" value="Genomic_DNA"/>
</dbReference>
<dbReference type="GO" id="GO:0004467">
    <property type="term" value="F:long-chain fatty acid-CoA ligase activity"/>
    <property type="evidence" value="ECO:0007669"/>
    <property type="project" value="TreeGrafter"/>
</dbReference>
<dbReference type="GO" id="GO:0005783">
    <property type="term" value="C:endoplasmic reticulum"/>
    <property type="evidence" value="ECO:0007669"/>
    <property type="project" value="TreeGrafter"/>
</dbReference>
<dbReference type="GO" id="GO:0016020">
    <property type="term" value="C:membrane"/>
    <property type="evidence" value="ECO:0007669"/>
    <property type="project" value="TreeGrafter"/>
</dbReference>
<dbReference type="PROSITE" id="PS00455">
    <property type="entry name" value="AMP_BINDING"/>
    <property type="match status" value="1"/>
</dbReference>
<keyword evidence="5" id="KW-1185">Reference proteome</keyword>
<evidence type="ECO:0000256" key="2">
    <source>
        <dbReference type="ARBA" id="ARBA00022840"/>
    </source>
</evidence>
<protein>
    <recommendedName>
        <fullName evidence="3">AMP-dependent synthetase/ligase domain-containing protein</fullName>
    </recommendedName>
</protein>
<dbReference type="PANTHER" id="PTHR43272:SF33">
    <property type="entry name" value="AMP-BINDING DOMAIN-CONTAINING PROTEIN-RELATED"/>
    <property type="match status" value="1"/>
</dbReference>
<organism evidence="4 5">
    <name type="scientific">Puccinia striiformis</name>
    <dbReference type="NCBI Taxonomy" id="27350"/>
    <lineage>
        <taxon>Eukaryota</taxon>
        <taxon>Fungi</taxon>
        <taxon>Dikarya</taxon>
        <taxon>Basidiomycota</taxon>
        <taxon>Pucciniomycotina</taxon>
        <taxon>Pucciniomycetes</taxon>
        <taxon>Pucciniales</taxon>
        <taxon>Pucciniaceae</taxon>
        <taxon>Puccinia</taxon>
    </lineage>
</organism>
<dbReference type="SUPFAM" id="SSF56801">
    <property type="entry name" value="Acetyl-CoA synthetase-like"/>
    <property type="match status" value="1"/>
</dbReference>
<dbReference type="PANTHER" id="PTHR43272">
    <property type="entry name" value="LONG-CHAIN-FATTY-ACID--COA LIGASE"/>
    <property type="match status" value="1"/>
</dbReference>
<dbReference type="InterPro" id="IPR042099">
    <property type="entry name" value="ANL_N_sf"/>
</dbReference>
<reference evidence="4" key="1">
    <citation type="submission" date="2017-12" db="EMBL/GenBank/DDBJ databases">
        <title>Gene loss provides genomic basis for host adaptation in cereal stripe rust fungi.</title>
        <authorList>
            <person name="Xia C."/>
        </authorList>
    </citation>
    <scope>NUCLEOTIDE SEQUENCE [LARGE SCALE GENOMIC DNA]</scope>
    <source>
        <strain evidence="4">93-210</strain>
    </source>
</reference>
<dbReference type="AlphaFoldDB" id="A0A2S4VXC0"/>
<dbReference type="GO" id="GO:0005524">
    <property type="term" value="F:ATP binding"/>
    <property type="evidence" value="ECO:0007669"/>
    <property type="project" value="UniProtKB-KW"/>
</dbReference>
<dbReference type="VEuPathDB" id="FungiDB:PSHT_07525"/>
<gene>
    <name evidence="4" type="ORF">PSTT_03226</name>
</gene>
<dbReference type="Pfam" id="PF00501">
    <property type="entry name" value="AMP-binding"/>
    <property type="match status" value="1"/>
</dbReference>
<comment type="caution">
    <text evidence="4">The sequence shown here is derived from an EMBL/GenBank/DDBJ whole genome shotgun (WGS) entry which is preliminary data.</text>
</comment>
<accession>A0A2S4VXC0</accession>
<dbReference type="InterPro" id="IPR000873">
    <property type="entry name" value="AMP-dep_synth/lig_dom"/>
</dbReference>
<proteinExistence type="predicted"/>
<evidence type="ECO:0000259" key="3">
    <source>
        <dbReference type="Pfam" id="PF00501"/>
    </source>
</evidence>
<name>A0A2S4VXC0_9BASI</name>
<evidence type="ECO:0000313" key="4">
    <source>
        <dbReference type="EMBL" id="POW14163.1"/>
    </source>
</evidence>
<sequence>MGRTLKSNSYTKKPLIITQHPISGHSSTDSSPHPSNTAFLLLLPIIIIVINVRMSALPPYAVNSNALPVPNESEIDLNHQSLEVPGTRKPGQTGHYRNAAFSKFTTVVTPEKQFPRTYYEVFNFGLGKSYDKPCLGHRPTNPVTGELEPFYVWQSYKDVDRRRTDFGAESCISKPRAHLLHPIGPVSAHDPSVLRICFLPACFSSLSLCQWTTEWQIVAHACAAYSLTVVSLRDPWPDRSGILYQSFRDSSGRLLSLSYPRSPTKCPCPPQLLKWQDLQPVEPKTVSASDQRRVLKSWGEQLGISIYDIEEIEAIGRAHPTAHIPPSPSSLNSICYTSGTTGMPKGAVLLHRTITAACVGNLHGAAWAQGEEDLFLSYLPLSHIFERFFEAIVLTIGAPIGYSCGDNLRLLEDMQLLKPTILLGADSMIDMKCASGLEQIYQAVLAQLNGPGLKGSLGRKALQVKLENLKTSGTNSHFLWDRLVFNKVKQALGGRVRIIGTGSAPISPDVIAFLKVAFLTQVSEGYGSTENSGTCTKCYGEDMDPSGTVGPPQAGIEVKLVDVPDMKYFSTDKPHPRGEICVRGEACIPEYYKDEAKTKEFIDSEGWQHSGDIGLIDEKGRFKIIDRIKNLIKLAQGEYVALEKVEGAYAVNPLIAQIYLHGDSLKSYLVAVIVPDPVTFQEFANKVVGRKISPEEACLSAQVRKAVLKDMDKTANNAKLLGFERIKNIYLTMEAFSVENELLTPTLKLKRPVAKVKYTAACEKLFEEYDAKVVKV</sequence>
<dbReference type="Proteomes" id="UP000239156">
    <property type="component" value="Unassembled WGS sequence"/>
</dbReference>
<evidence type="ECO:0000313" key="5">
    <source>
        <dbReference type="Proteomes" id="UP000239156"/>
    </source>
</evidence>
<keyword evidence="1" id="KW-0547">Nucleotide-binding</keyword>
<dbReference type="VEuPathDB" id="FungiDB:PSTT_03226"/>
<feature type="domain" description="AMP-dependent synthetase/ligase" evidence="3">
    <location>
        <begin position="209"/>
        <end position="592"/>
    </location>
</feature>
<dbReference type="InterPro" id="IPR020845">
    <property type="entry name" value="AMP-binding_CS"/>
</dbReference>
<keyword evidence="2" id="KW-0067">ATP-binding</keyword>
<evidence type="ECO:0000256" key="1">
    <source>
        <dbReference type="ARBA" id="ARBA00022741"/>
    </source>
</evidence>
<dbReference type="Gene3D" id="3.40.50.12780">
    <property type="entry name" value="N-terminal domain of ligase-like"/>
    <property type="match status" value="1"/>
</dbReference>